<evidence type="ECO:0000256" key="1">
    <source>
        <dbReference type="SAM" id="Phobius"/>
    </source>
</evidence>
<evidence type="ECO:0000313" key="3">
    <source>
        <dbReference type="Proteomes" id="UP001445335"/>
    </source>
</evidence>
<accession>A0AAW1S0J2</accession>
<feature type="transmembrane region" description="Helical" evidence="1">
    <location>
        <begin position="145"/>
        <end position="167"/>
    </location>
</feature>
<protein>
    <submittedName>
        <fullName evidence="2">Uncharacterized protein</fullName>
    </submittedName>
</protein>
<evidence type="ECO:0000313" key="2">
    <source>
        <dbReference type="EMBL" id="KAK9839880.1"/>
    </source>
</evidence>
<proteinExistence type="predicted"/>
<keyword evidence="1" id="KW-1133">Transmembrane helix</keyword>
<dbReference type="Proteomes" id="UP001445335">
    <property type="component" value="Unassembled WGS sequence"/>
</dbReference>
<keyword evidence="1" id="KW-0812">Transmembrane</keyword>
<sequence>MRFLVAYTHDNQASSLNQTEAGPAVTSTEMGRDLCFRDAELEARWQLHCCVSLQGLDFSALLLCGTLQLLSLRRQWNHANKPLRLLLLSSAAASLVAAWCCQARPAAYRRRRREYLAACKLSVLLATAVAAATQTSLLPRTATRYWHVVMFAVLYGRGLFLGMATLFVQSGLLYEALVTFITLPVFVGEVHIMCRDRAIRGMLPRKLFGNLAEVLSGVADSFPLPMPPSGRRMGGLAACMAVHAFTQVAAGMGALLLAYFLEYRARLHFAAQRARPAARGQAEGREVAAAEQAAQAQQLDLALQLGLGWLVLLSACWKACQAVDWAANASPLG</sequence>
<name>A0AAW1S0J2_9CHLO</name>
<feature type="transmembrane region" description="Helical" evidence="1">
    <location>
        <begin position="235"/>
        <end position="261"/>
    </location>
</feature>
<gene>
    <name evidence="2" type="ORF">WJX81_008341</name>
</gene>
<reference evidence="2 3" key="1">
    <citation type="journal article" date="2024" name="Nat. Commun.">
        <title>Phylogenomics reveals the evolutionary origins of lichenization in chlorophyte algae.</title>
        <authorList>
            <person name="Puginier C."/>
            <person name="Libourel C."/>
            <person name="Otte J."/>
            <person name="Skaloud P."/>
            <person name="Haon M."/>
            <person name="Grisel S."/>
            <person name="Petersen M."/>
            <person name="Berrin J.G."/>
            <person name="Delaux P.M."/>
            <person name="Dal Grande F."/>
            <person name="Keller J."/>
        </authorList>
    </citation>
    <scope>NUCLEOTIDE SEQUENCE [LARGE SCALE GENOMIC DNA]</scope>
    <source>
        <strain evidence="2 3">SAG 245.80</strain>
    </source>
</reference>
<comment type="caution">
    <text evidence="2">The sequence shown here is derived from an EMBL/GenBank/DDBJ whole genome shotgun (WGS) entry which is preliminary data.</text>
</comment>
<keyword evidence="1" id="KW-0472">Membrane</keyword>
<dbReference type="AlphaFoldDB" id="A0AAW1S0J2"/>
<keyword evidence="3" id="KW-1185">Reference proteome</keyword>
<feature type="transmembrane region" description="Helical" evidence="1">
    <location>
        <begin position="172"/>
        <end position="193"/>
    </location>
</feature>
<organism evidence="2 3">
    <name type="scientific">Elliptochloris bilobata</name>
    <dbReference type="NCBI Taxonomy" id="381761"/>
    <lineage>
        <taxon>Eukaryota</taxon>
        <taxon>Viridiplantae</taxon>
        <taxon>Chlorophyta</taxon>
        <taxon>core chlorophytes</taxon>
        <taxon>Trebouxiophyceae</taxon>
        <taxon>Trebouxiophyceae incertae sedis</taxon>
        <taxon>Elliptochloris clade</taxon>
        <taxon>Elliptochloris</taxon>
    </lineage>
</organism>
<dbReference type="EMBL" id="JALJOU010000014">
    <property type="protein sequence ID" value="KAK9839880.1"/>
    <property type="molecule type" value="Genomic_DNA"/>
</dbReference>